<reference evidence="3" key="4">
    <citation type="submission" date="2022-04" db="EMBL/GenBank/DDBJ databases">
        <authorList>
            <person name="Komine T."/>
            <person name="Fukano H."/>
            <person name="Wada S."/>
        </authorList>
    </citation>
    <scope>NUCLEOTIDE SEQUENCE</scope>
    <source>
        <strain evidence="3">NJB18185</strain>
    </source>
</reference>
<reference evidence="4" key="2">
    <citation type="submission" date="2018-04" db="EMBL/GenBank/DDBJ databases">
        <title>Draft genome sequence of Mycobacterium montefiorense isolated from Japanese black salamander.</title>
        <authorList>
            <person name="Fukano H."/>
            <person name="Yoshida M."/>
            <person name="Shimizu A."/>
            <person name="Iwao H."/>
            <person name="Kurata O."/>
            <person name="Katayama Y."/>
            <person name="Omatsu T."/>
            <person name="Mizutani T."/>
            <person name="Wada S."/>
            <person name="Hoshino Y."/>
        </authorList>
    </citation>
    <scope>NUCLEOTIDE SEQUENCE [LARGE SCALE GENOMIC DNA]</scope>
    <source>
        <strain evidence="4">BS</strain>
    </source>
</reference>
<dbReference type="Proteomes" id="UP001139505">
    <property type="component" value="Unassembled WGS sequence"/>
</dbReference>
<organism evidence="3 5">
    <name type="scientific">Mycobacterium montefiorense</name>
    <dbReference type="NCBI Taxonomy" id="154654"/>
    <lineage>
        <taxon>Bacteria</taxon>
        <taxon>Bacillati</taxon>
        <taxon>Actinomycetota</taxon>
        <taxon>Actinomycetes</taxon>
        <taxon>Mycobacteriales</taxon>
        <taxon>Mycobacteriaceae</taxon>
        <taxon>Mycobacterium</taxon>
        <taxon>Mycobacterium simiae complex</taxon>
    </lineage>
</organism>
<evidence type="ECO:0000313" key="5">
    <source>
        <dbReference type="Proteomes" id="UP001139505"/>
    </source>
</evidence>
<proteinExistence type="predicted"/>
<dbReference type="EMBL" id="BQYH01000065">
    <property type="protein sequence ID" value="GKU75027.1"/>
    <property type="molecule type" value="Genomic_DNA"/>
</dbReference>
<evidence type="ECO:0000256" key="1">
    <source>
        <dbReference type="SAM" id="Phobius"/>
    </source>
</evidence>
<dbReference type="EMBL" id="BFCH01000019">
    <property type="protein sequence ID" value="GBG39390.1"/>
    <property type="molecule type" value="Genomic_DNA"/>
</dbReference>
<accession>A0AA37PSJ0</accession>
<reference evidence="2" key="1">
    <citation type="journal article" date="2018" name="Genome Announc.">
        <title>Draft Genome Sequence of Mycobacterium montefiorense Isolated from Japanese Black Salamander (Hynobius nigrescens).</title>
        <authorList>
            <person name="Fukano H."/>
            <person name="Yoshida M."/>
            <person name="Shimizu A."/>
            <person name="Iwao H."/>
            <person name="Katayama Y."/>
            <person name="Omatsu T."/>
            <person name="Mizutani T."/>
            <person name="Kurata O."/>
            <person name="Wada S."/>
            <person name="Hoshino Y."/>
        </authorList>
    </citation>
    <scope>NUCLEOTIDE SEQUENCE</scope>
    <source>
        <strain evidence="2">BS</strain>
    </source>
</reference>
<sequence length="144" mass="15182">MIETSIPRPESRYGRSRLSTASRRRVAIALGVLALVAGIGVAFVGYQRLATSDVSGSLGGYQVIDAETASVTISVTRSDPSRPVDCIVRVRAKDGSETGRREVKVPPSTQATVQVTTIVKSSQPPAMADIYGCGTDVPSYLRAA</sequence>
<feature type="transmembrane region" description="Helical" evidence="1">
    <location>
        <begin position="26"/>
        <end position="46"/>
    </location>
</feature>
<evidence type="ECO:0000313" key="4">
    <source>
        <dbReference type="Proteomes" id="UP000245060"/>
    </source>
</evidence>
<dbReference type="InterPro" id="IPR025443">
    <property type="entry name" value="DUF4307"/>
</dbReference>
<dbReference type="Pfam" id="PF14155">
    <property type="entry name" value="DUF4307"/>
    <property type="match status" value="1"/>
</dbReference>
<reference evidence="3" key="3">
    <citation type="journal article" date="2022" name="Microbiol. Resour. Announc.">
        <title>Draft Genome Sequences of Eight Mycobacterium montefiorense Strains Isolated from Salamanders in Captivity.</title>
        <authorList>
            <person name="Komine T."/>
            <person name="Ihara H."/>
            <person name="Fukano H."/>
            <person name="Hoshino Y."/>
            <person name="Kurata O."/>
            <person name="Wada S."/>
        </authorList>
    </citation>
    <scope>NUCLEOTIDE SEQUENCE</scope>
    <source>
        <strain evidence="3">NJB18185</strain>
    </source>
</reference>
<evidence type="ECO:0000313" key="2">
    <source>
        <dbReference type="EMBL" id="GBG39390.1"/>
    </source>
</evidence>
<evidence type="ECO:0000313" key="3">
    <source>
        <dbReference type="EMBL" id="GKU75027.1"/>
    </source>
</evidence>
<dbReference type="Proteomes" id="UP000245060">
    <property type="component" value="Unassembled WGS sequence"/>
</dbReference>
<keyword evidence="1" id="KW-0472">Membrane</keyword>
<gene>
    <name evidence="2" type="ORF">MmonteBS_37620</name>
    <name evidence="3" type="ORF">NJB18185_47980</name>
</gene>
<dbReference type="RefSeq" id="WP_108924462.1">
    <property type="nucleotide sequence ID" value="NZ_BFCH01000019.1"/>
</dbReference>
<name>A0AA37PSJ0_9MYCO</name>
<protein>
    <submittedName>
        <fullName evidence="3">Membrane protein</fullName>
    </submittedName>
</protein>
<keyword evidence="4" id="KW-1185">Reference proteome</keyword>
<comment type="caution">
    <text evidence="3">The sequence shown here is derived from an EMBL/GenBank/DDBJ whole genome shotgun (WGS) entry which is preliminary data.</text>
</comment>
<keyword evidence="1" id="KW-0812">Transmembrane</keyword>
<dbReference type="AlphaFoldDB" id="A0AA37PSJ0"/>
<keyword evidence="1" id="KW-1133">Transmembrane helix</keyword>